<dbReference type="InterPro" id="IPR024268">
    <property type="entry name" value="AviRa"/>
</dbReference>
<dbReference type="Proteomes" id="UP000240542">
    <property type="component" value="Unassembled WGS sequence"/>
</dbReference>
<dbReference type="GO" id="GO:0032259">
    <property type="term" value="P:methylation"/>
    <property type="evidence" value="ECO:0007669"/>
    <property type="project" value="UniProtKB-KW"/>
</dbReference>
<dbReference type="Pfam" id="PF11599">
    <property type="entry name" value="AviRa"/>
    <property type="match status" value="1"/>
</dbReference>
<protein>
    <submittedName>
        <fullName evidence="1">rRNA methyltransferase AviRa</fullName>
    </submittedName>
</protein>
<keyword evidence="1" id="KW-0489">Methyltransferase</keyword>
<dbReference type="RefSeq" id="WP_106586413.1">
    <property type="nucleotide sequence ID" value="NZ_PYGA01000029.1"/>
</dbReference>
<accession>A0A2P8CUW3</accession>
<evidence type="ECO:0000313" key="1">
    <source>
        <dbReference type="EMBL" id="PSK88761.1"/>
    </source>
</evidence>
<comment type="caution">
    <text evidence="1">The sequence shown here is derived from an EMBL/GenBank/DDBJ whole genome shotgun (WGS) entry which is preliminary data.</text>
</comment>
<dbReference type="Gene3D" id="3.40.50.150">
    <property type="entry name" value="Vaccinia Virus protein VP39"/>
    <property type="match status" value="1"/>
</dbReference>
<reference evidence="1 2" key="1">
    <citation type="submission" date="2018-03" db="EMBL/GenBank/DDBJ databases">
        <title>Genomic Encyclopedia of Archaeal and Bacterial Type Strains, Phase II (KMG-II): from individual species to whole genera.</title>
        <authorList>
            <person name="Goeker M."/>
        </authorList>
    </citation>
    <scope>NUCLEOTIDE SEQUENCE [LARGE SCALE GENOMIC DNA]</scope>
    <source>
        <strain evidence="1 2">DSM 45312</strain>
    </source>
</reference>
<evidence type="ECO:0000313" key="2">
    <source>
        <dbReference type="Proteomes" id="UP000240542"/>
    </source>
</evidence>
<keyword evidence="2" id="KW-1185">Reference proteome</keyword>
<sequence>MSYRHAIERIDHSDLASGQVLHSAPGHPGFPVRLASELFQRAAALLPGTGPAALWDPCCGSGYLAAVVGLLHRDRVAHVLATDVDPGAAALAGRNLALLTGAGLAAREAELRARAAEFGKPSYAATADSAARLAGRLAAAGGDLAHEARTGDVFAPVAPAVPVDVVLTDVPYGALTHWAGAVPAGDPVAVLLTGVAGVLPGHAVLAVAARARRVAVPDGVPALGRVRVGNRAAVLVRAADLH</sequence>
<proteinExistence type="predicted"/>
<dbReference type="InterPro" id="IPR029063">
    <property type="entry name" value="SAM-dependent_MTases_sf"/>
</dbReference>
<dbReference type="GO" id="GO:0008168">
    <property type="term" value="F:methyltransferase activity"/>
    <property type="evidence" value="ECO:0007669"/>
    <property type="project" value="UniProtKB-KW"/>
</dbReference>
<dbReference type="EMBL" id="PYGA01000029">
    <property type="protein sequence ID" value="PSK88761.1"/>
    <property type="molecule type" value="Genomic_DNA"/>
</dbReference>
<keyword evidence="1" id="KW-0808">Transferase</keyword>
<dbReference type="Gene3D" id="1.10.287.540">
    <property type="entry name" value="Helix hairpin bin"/>
    <property type="match status" value="1"/>
</dbReference>
<dbReference type="OrthoDB" id="3576210at2"/>
<gene>
    <name evidence="1" type="ORF">CLV63_12950</name>
</gene>
<dbReference type="AlphaFoldDB" id="A0A2P8CUW3"/>
<organism evidence="1 2">
    <name type="scientific">Murinocardiopsis flavida</name>
    <dbReference type="NCBI Taxonomy" id="645275"/>
    <lineage>
        <taxon>Bacteria</taxon>
        <taxon>Bacillati</taxon>
        <taxon>Actinomycetota</taxon>
        <taxon>Actinomycetes</taxon>
        <taxon>Streptosporangiales</taxon>
        <taxon>Nocardiopsidaceae</taxon>
        <taxon>Murinocardiopsis</taxon>
    </lineage>
</organism>
<dbReference type="SUPFAM" id="SSF53335">
    <property type="entry name" value="S-adenosyl-L-methionine-dependent methyltransferases"/>
    <property type="match status" value="1"/>
</dbReference>
<name>A0A2P8CUW3_9ACTN</name>